<protein>
    <submittedName>
        <fullName evidence="8">ABC transporter, permease protein (Cluster 13, osmolytes)</fullName>
    </submittedName>
</protein>
<comment type="similarity">
    <text evidence="6">Belongs to the binding-protein-dependent transport system permease family.</text>
</comment>
<feature type="transmembrane region" description="Helical" evidence="6">
    <location>
        <begin position="144"/>
        <end position="169"/>
    </location>
</feature>
<evidence type="ECO:0000256" key="6">
    <source>
        <dbReference type="RuleBase" id="RU363032"/>
    </source>
</evidence>
<keyword evidence="2 6" id="KW-0813">Transport</keyword>
<evidence type="ECO:0000256" key="3">
    <source>
        <dbReference type="ARBA" id="ARBA00022692"/>
    </source>
</evidence>
<dbReference type="EMBL" id="CADCUS010000524">
    <property type="protein sequence ID" value="CAA9438056.1"/>
    <property type="molecule type" value="Genomic_DNA"/>
</dbReference>
<feature type="transmembrane region" description="Helical" evidence="6">
    <location>
        <begin position="181"/>
        <end position="202"/>
    </location>
</feature>
<dbReference type="GO" id="GO:0005886">
    <property type="term" value="C:plasma membrane"/>
    <property type="evidence" value="ECO:0007669"/>
    <property type="project" value="UniProtKB-SubCell"/>
</dbReference>
<evidence type="ECO:0000256" key="5">
    <source>
        <dbReference type="ARBA" id="ARBA00023136"/>
    </source>
</evidence>
<feature type="transmembrane region" description="Helical" evidence="6">
    <location>
        <begin position="20"/>
        <end position="43"/>
    </location>
</feature>
<dbReference type="InterPro" id="IPR000515">
    <property type="entry name" value="MetI-like"/>
</dbReference>
<dbReference type="GO" id="GO:0031460">
    <property type="term" value="P:glycine betaine transport"/>
    <property type="evidence" value="ECO:0007669"/>
    <property type="project" value="TreeGrafter"/>
</dbReference>
<reference evidence="8" key="1">
    <citation type="submission" date="2020-02" db="EMBL/GenBank/DDBJ databases">
        <authorList>
            <person name="Meier V. D."/>
        </authorList>
    </citation>
    <scope>NUCLEOTIDE SEQUENCE</scope>
    <source>
        <strain evidence="8">AVDCRST_MAG66</strain>
    </source>
</reference>
<accession>A0A6J4QHX7</accession>
<dbReference type="InterPro" id="IPR035906">
    <property type="entry name" value="MetI-like_sf"/>
</dbReference>
<dbReference type="PANTHER" id="PTHR30177:SF4">
    <property type="entry name" value="OSMOPROTECTANT IMPORT PERMEASE PROTEIN OSMW"/>
    <property type="match status" value="1"/>
</dbReference>
<proteinExistence type="inferred from homology"/>
<organism evidence="8">
    <name type="scientific">uncultured Pseudonocardia sp</name>
    <dbReference type="NCBI Taxonomy" id="211455"/>
    <lineage>
        <taxon>Bacteria</taxon>
        <taxon>Bacillati</taxon>
        <taxon>Actinomycetota</taxon>
        <taxon>Actinomycetes</taxon>
        <taxon>Pseudonocardiales</taxon>
        <taxon>Pseudonocardiaceae</taxon>
        <taxon>Pseudonocardia</taxon>
        <taxon>environmental samples</taxon>
    </lineage>
</organism>
<dbReference type="CDD" id="cd06261">
    <property type="entry name" value="TM_PBP2"/>
    <property type="match status" value="1"/>
</dbReference>
<dbReference type="Pfam" id="PF00528">
    <property type="entry name" value="BPD_transp_1"/>
    <property type="match status" value="1"/>
</dbReference>
<keyword evidence="3 6" id="KW-0812">Transmembrane</keyword>
<feature type="transmembrane region" description="Helical" evidence="6">
    <location>
        <begin position="79"/>
        <end position="98"/>
    </location>
</feature>
<dbReference type="SUPFAM" id="SSF161098">
    <property type="entry name" value="MetI-like"/>
    <property type="match status" value="1"/>
</dbReference>
<comment type="subcellular location">
    <subcellularLocation>
        <location evidence="6">Cell membrane</location>
        <topology evidence="6">Multi-pass membrane protein</topology>
    </subcellularLocation>
    <subcellularLocation>
        <location evidence="1">Membrane</location>
        <topology evidence="1">Multi-pass membrane protein</topology>
    </subcellularLocation>
</comment>
<dbReference type="InterPro" id="IPR051204">
    <property type="entry name" value="ABC_transp_perm/SBD"/>
</dbReference>
<dbReference type="Gene3D" id="1.10.3720.10">
    <property type="entry name" value="MetI-like"/>
    <property type="match status" value="1"/>
</dbReference>
<dbReference type="AlphaFoldDB" id="A0A6J4QHX7"/>
<keyword evidence="4 6" id="KW-1133">Transmembrane helix</keyword>
<dbReference type="PANTHER" id="PTHR30177">
    <property type="entry name" value="GLYCINE BETAINE/L-PROLINE TRANSPORT SYSTEM PERMEASE PROTEIN PROW"/>
    <property type="match status" value="1"/>
</dbReference>
<evidence type="ECO:0000313" key="8">
    <source>
        <dbReference type="EMBL" id="CAA9438056.1"/>
    </source>
</evidence>
<gene>
    <name evidence="8" type="ORF">AVDCRST_MAG66-3734</name>
</gene>
<evidence type="ECO:0000256" key="2">
    <source>
        <dbReference type="ARBA" id="ARBA00022448"/>
    </source>
</evidence>
<keyword evidence="5 6" id="KW-0472">Membrane</keyword>
<dbReference type="PROSITE" id="PS50928">
    <property type="entry name" value="ABC_TM1"/>
    <property type="match status" value="1"/>
</dbReference>
<evidence type="ECO:0000259" key="7">
    <source>
        <dbReference type="PROSITE" id="PS50928"/>
    </source>
</evidence>
<feature type="domain" description="ABC transmembrane type-1" evidence="7">
    <location>
        <begin position="17"/>
        <end position="199"/>
    </location>
</feature>
<evidence type="ECO:0000256" key="1">
    <source>
        <dbReference type="ARBA" id="ARBA00004141"/>
    </source>
</evidence>
<evidence type="ECO:0000256" key="4">
    <source>
        <dbReference type="ARBA" id="ARBA00022989"/>
    </source>
</evidence>
<feature type="transmembrane region" description="Helical" evidence="6">
    <location>
        <begin position="50"/>
        <end position="73"/>
    </location>
</feature>
<sequence>MNWSWVPRNLDQIGELTLQHIWLALLPVLLGLVIAVPLAWVATRNRTTRAVLVTVTGLLYTVPSLALIVMLPLVLGLGILNPLNVVVALTVYTVALLVRSIADALDAVPPVVVAAATAMGYTPLRRFVAVELPLAVPVTVAGLRVAAVSNMSLVTVGAIVGLGGLGALFTDGFLRDIPAEIITGIVLVLVLALLVDVALQAVGRAITPWARAGEVVKS</sequence>
<name>A0A6J4QHX7_9PSEU</name>
<dbReference type="GO" id="GO:0055085">
    <property type="term" value="P:transmembrane transport"/>
    <property type="evidence" value="ECO:0007669"/>
    <property type="project" value="InterPro"/>
</dbReference>